<proteinExistence type="inferred from homology"/>
<keyword evidence="7" id="KW-1185">Reference proteome</keyword>
<dbReference type="PROSITE" id="PS00893">
    <property type="entry name" value="NUDIX_BOX"/>
    <property type="match status" value="1"/>
</dbReference>
<dbReference type="PROSITE" id="PS51462">
    <property type="entry name" value="NUDIX"/>
    <property type="match status" value="1"/>
</dbReference>
<dbReference type="EMBL" id="CP001618">
    <property type="protein sequence ID" value="ACQ78838.1"/>
    <property type="molecule type" value="Genomic_DNA"/>
</dbReference>
<dbReference type="Proteomes" id="UP000007962">
    <property type="component" value="Chromosome"/>
</dbReference>
<comment type="similarity">
    <text evidence="2 4">Belongs to the Nudix hydrolase family.</text>
</comment>
<feature type="domain" description="Nudix hydrolase" evidence="5">
    <location>
        <begin position="19"/>
        <end position="149"/>
    </location>
</feature>
<evidence type="ECO:0000313" key="7">
    <source>
        <dbReference type="Proteomes" id="UP000007962"/>
    </source>
</evidence>
<accession>C5BXU4</accession>
<dbReference type="RefSeq" id="WP_012725618.1">
    <property type="nucleotide sequence ID" value="NC_012669.1"/>
</dbReference>
<organism evidence="6 7">
    <name type="scientific">Beutenbergia cavernae (strain ATCC BAA-8 / DSM 12333 / CCUG 43141 / JCM 11478 / NBRC 16432 / NCIMB 13614 / HKI 0122)</name>
    <dbReference type="NCBI Taxonomy" id="471853"/>
    <lineage>
        <taxon>Bacteria</taxon>
        <taxon>Bacillati</taxon>
        <taxon>Actinomycetota</taxon>
        <taxon>Actinomycetes</taxon>
        <taxon>Micrococcales</taxon>
        <taxon>Beutenbergiaceae</taxon>
        <taxon>Beutenbergia</taxon>
    </lineage>
</organism>
<dbReference type="InterPro" id="IPR020476">
    <property type="entry name" value="Nudix_hydrolase"/>
</dbReference>
<evidence type="ECO:0000256" key="4">
    <source>
        <dbReference type="RuleBase" id="RU003476"/>
    </source>
</evidence>
<comment type="cofactor">
    <cofactor evidence="1">
        <name>Mg(2+)</name>
        <dbReference type="ChEBI" id="CHEBI:18420"/>
    </cofactor>
</comment>
<dbReference type="OrthoDB" id="9814308at2"/>
<dbReference type="InterPro" id="IPR000086">
    <property type="entry name" value="NUDIX_hydrolase_dom"/>
</dbReference>
<reference evidence="6 7" key="1">
    <citation type="journal article" date="2009" name="Stand. Genomic Sci.">
        <title>Complete genome sequence of Beutenbergia cavernae type strain (HKI 0122).</title>
        <authorList>
            <person name="Land M."/>
            <person name="Pukall R."/>
            <person name="Abt B."/>
            <person name="Goker M."/>
            <person name="Rohde M."/>
            <person name="Glavina Del Rio T."/>
            <person name="Tice H."/>
            <person name="Copeland A."/>
            <person name="Cheng J.F."/>
            <person name="Lucas S."/>
            <person name="Chen F."/>
            <person name="Nolan M."/>
            <person name="Bruce D."/>
            <person name="Goodwin L."/>
            <person name="Pitluck S."/>
            <person name="Ivanova N."/>
            <person name="Mavromatis K."/>
            <person name="Ovchinnikova G."/>
            <person name="Pati A."/>
            <person name="Chen A."/>
            <person name="Palaniappan K."/>
            <person name="Hauser L."/>
            <person name="Chang Y.J."/>
            <person name="Jefferies C.C."/>
            <person name="Saunders E."/>
            <person name="Brettin T."/>
            <person name="Detter J.C."/>
            <person name="Han C."/>
            <person name="Chain P."/>
            <person name="Bristow J."/>
            <person name="Eisen J.A."/>
            <person name="Markowitz V."/>
            <person name="Hugenholtz P."/>
            <person name="Kyrpides N.C."/>
            <person name="Klenk H.P."/>
            <person name="Lapidus A."/>
        </authorList>
    </citation>
    <scope>NUCLEOTIDE SEQUENCE [LARGE SCALE GENOMIC DNA]</scope>
    <source>
        <strain evidence="7">ATCC BAA-8 / DSM 12333 / NBRC 16432</strain>
    </source>
</reference>
<dbReference type="InterPro" id="IPR015797">
    <property type="entry name" value="NUDIX_hydrolase-like_dom_sf"/>
</dbReference>
<protein>
    <submittedName>
        <fullName evidence="6">NUDIX hydrolase</fullName>
    </submittedName>
</protein>
<dbReference type="InterPro" id="IPR020084">
    <property type="entry name" value="NUDIX_hydrolase_CS"/>
</dbReference>
<evidence type="ECO:0000256" key="3">
    <source>
        <dbReference type="ARBA" id="ARBA00022801"/>
    </source>
</evidence>
<dbReference type="PRINTS" id="PR00502">
    <property type="entry name" value="NUDIXFAMILY"/>
</dbReference>
<dbReference type="GO" id="GO:0016787">
    <property type="term" value="F:hydrolase activity"/>
    <property type="evidence" value="ECO:0007669"/>
    <property type="project" value="UniProtKB-KW"/>
</dbReference>
<dbReference type="eggNOG" id="COG1051">
    <property type="taxonomic scope" value="Bacteria"/>
</dbReference>
<dbReference type="HOGENOM" id="CLU_037162_7_3_11"/>
<evidence type="ECO:0000259" key="5">
    <source>
        <dbReference type="PROSITE" id="PS51462"/>
    </source>
</evidence>
<dbReference type="KEGG" id="bcv:Bcav_0575"/>
<dbReference type="CDD" id="cd18879">
    <property type="entry name" value="NUDIX_Hydrolase"/>
    <property type="match status" value="1"/>
</dbReference>
<dbReference type="SUPFAM" id="SSF55811">
    <property type="entry name" value="Nudix"/>
    <property type="match status" value="1"/>
</dbReference>
<gene>
    <name evidence="6" type="ordered locus">Bcav_0575</name>
</gene>
<dbReference type="PANTHER" id="PTHR43046">
    <property type="entry name" value="GDP-MANNOSE MANNOSYL HYDROLASE"/>
    <property type="match status" value="1"/>
</dbReference>
<dbReference type="Pfam" id="PF00293">
    <property type="entry name" value="NUDIX"/>
    <property type="match status" value="1"/>
</dbReference>
<dbReference type="Gene3D" id="3.90.79.10">
    <property type="entry name" value="Nucleoside Triphosphate Pyrophosphohydrolase"/>
    <property type="match status" value="1"/>
</dbReference>
<dbReference type="AlphaFoldDB" id="C5BXU4"/>
<sequence>MPVPEYVARLRAAVGHELLWLPGVSAVVTDPADRVLLGRRTDNGLWAIPGGILDPGEEPAVGLRREILEETGVLARTEALVLVDTTDVVHYASGDSAQYLNLTFWCVATGGEAHVADDESTAVGWFARDALPEPLAASTSKRVAAYDRYRADPANGPDFVP</sequence>
<evidence type="ECO:0000256" key="2">
    <source>
        <dbReference type="ARBA" id="ARBA00005582"/>
    </source>
</evidence>
<evidence type="ECO:0000313" key="6">
    <source>
        <dbReference type="EMBL" id="ACQ78838.1"/>
    </source>
</evidence>
<evidence type="ECO:0000256" key="1">
    <source>
        <dbReference type="ARBA" id="ARBA00001946"/>
    </source>
</evidence>
<dbReference type="PANTHER" id="PTHR43046:SF16">
    <property type="entry name" value="ADP-RIBOSE PYROPHOSPHATASE YJHB-RELATED"/>
    <property type="match status" value="1"/>
</dbReference>
<keyword evidence="3 4" id="KW-0378">Hydrolase</keyword>
<name>C5BXU4_BEUC1</name>